<dbReference type="EMBL" id="MU273665">
    <property type="protein sequence ID" value="KAI0029627.1"/>
    <property type="molecule type" value="Genomic_DNA"/>
</dbReference>
<protein>
    <submittedName>
        <fullName evidence="1">U3 small nucleolar ribonucleoprotein complex, subunit Mpp10</fullName>
    </submittedName>
</protein>
<proteinExistence type="predicted"/>
<keyword evidence="2" id="KW-1185">Reference proteome</keyword>
<reference evidence="1" key="2">
    <citation type="journal article" date="2022" name="New Phytol.">
        <title>Evolutionary transition to the ectomycorrhizal habit in the genomes of a hyperdiverse lineage of mushroom-forming fungi.</title>
        <authorList>
            <person name="Looney B."/>
            <person name="Miyauchi S."/>
            <person name="Morin E."/>
            <person name="Drula E."/>
            <person name="Courty P.E."/>
            <person name="Kohler A."/>
            <person name="Kuo A."/>
            <person name="LaButti K."/>
            <person name="Pangilinan J."/>
            <person name="Lipzen A."/>
            <person name="Riley R."/>
            <person name="Andreopoulos W."/>
            <person name="He G."/>
            <person name="Johnson J."/>
            <person name="Nolan M."/>
            <person name="Tritt A."/>
            <person name="Barry K.W."/>
            <person name="Grigoriev I.V."/>
            <person name="Nagy L.G."/>
            <person name="Hibbett D."/>
            <person name="Henrissat B."/>
            <person name="Matheny P.B."/>
            <person name="Labbe J."/>
            <person name="Martin F.M."/>
        </authorList>
    </citation>
    <scope>NUCLEOTIDE SEQUENCE</scope>
    <source>
        <strain evidence="1">EC-137</strain>
    </source>
</reference>
<evidence type="ECO:0000313" key="1">
    <source>
        <dbReference type="EMBL" id="KAI0029627.1"/>
    </source>
</evidence>
<reference evidence="1" key="1">
    <citation type="submission" date="2021-02" db="EMBL/GenBank/DDBJ databases">
        <authorList>
            <consortium name="DOE Joint Genome Institute"/>
            <person name="Ahrendt S."/>
            <person name="Looney B.P."/>
            <person name="Miyauchi S."/>
            <person name="Morin E."/>
            <person name="Drula E."/>
            <person name="Courty P.E."/>
            <person name="Chicoki N."/>
            <person name="Fauchery L."/>
            <person name="Kohler A."/>
            <person name="Kuo A."/>
            <person name="Labutti K."/>
            <person name="Pangilinan J."/>
            <person name="Lipzen A."/>
            <person name="Riley R."/>
            <person name="Andreopoulos W."/>
            <person name="He G."/>
            <person name="Johnson J."/>
            <person name="Barry K.W."/>
            <person name="Grigoriev I.V."/>
            <person name="Nagy L."/>
            <person name="Hibbett D."/>
            <person name="Henrissat B."/>
            <person name="Matheny P.B."/>
            <person name="Labbe J."/>
            <person name="Martin F."/>
        </authorList>
    </citation>
    <scope>NUCLEOTIDE SEQUENCE</scope>
    <source>
        <strain evidence="1">EC-137</strain>
    </source>
</reference>
<accession>A0ACB8QDB1</accession>
<dbReference type="Proteomes" id="UP000814128">
    <property type="component" value="Unassembled WGS sequence"/>
</dbReference>
<feature type="non-terminal residue" evidence="1">
    <location>
        <position position="1"/>
    </location>
</feature>
<organism evidence="1 2">
    <name type="scientific">Vararia minispora EC-137</name>
    <dbReference type="NCBI Taxonomy" id="1314806"/>
    <lineage>
        <taxon>Eukaryota</taxon>
        <taxon>Fungi</taxon>
        <taxon>Dikarya</taxon>
        <taxon>Basidiomycota</taxon>
        <taxon>Agaricomycotina</taxon>
        <taxon>Agaricomycetes</taxon>
        <taxon>Russulales</taxon>
        <taxon>Lachnocladiaceae</taxon>
        <taxon>Vararia</taxon>
    </lineage>
</organism>
<name>A0ACB8QDB1_9AGAM</name>
<sequence length="741" mass="82106">TMDGSDDAQLISELQGLATLLEERSQSLATGSQDISAAALTATRYLFDLAVFSEEQSQPHIDRLLASFSPAEAPQTRSQSRASGKRKRDASPAPSKHTFERTPVSSLFIAGLNGDQIWAQLELRTNHIWHTLHLALDGTGEGSIIDPVEPNLSADGEVNNAIEAFTGLDGDDEEDASEWEDEDSEELDDEESEDDGMSSDLDETVADLRDASNEVDGEGGEKDVNPEASPPASTRSARRLRRVHGHPDLDDGFFELAAFNAEIEEAEVKSVTKGSLGRDSDEEADEGDDIDFYADFDALETSYGDAAEAANYQDFFAPPRMPGRLKHKRPTEPARTRVSKVRFNEEVRVRKIKARGKNLPLSAMDEVEDEDSDDDGDFEAEDEDEDGDEDAGTSFGEDKDADYSNENIESLEDTDIPDGLSEGSEEFSGRDTMDRLQTDLFADDEEQEDDDLSTYEKRQAALREQITALEEENTARKGWTLLGEASSRSRPINSLLEEDLEFERVMKAVPVMTQDVVQGLEDRIKARILEGRFDDVIRRRAPDEKPFLPSRFFELQDTKSKQSLAQIYEDEYTATQAGISIDDRDGKLAKEHDELEKLWERISHKLDSLSNTHFTPKAPKAAITTVTNVASASMESALPTAKSAATMLAPEEVYHSSSADIRSRSELTPAEKRSLHNKQKKARRKARDALESGVDKFARLKGRKSVKAEKEEALKSMVKHGKGVTVVGKTSQDAKRGRSKK</sequence>
<evidence type="ECO:0000313" key="2">
    <source>
        <dbReference type="Proteomes" id="UP000814128"/>
    </source>
</evidence>
<gene>
    <name evidence="1" type="ORF">K488DRAFT_55990</name>
</gene>
<comment type="caution">
    <text evidence="1">The sequence shown here is derived from an EMBL/GenBank/DDBJ whole genome shotgun (WGS) entry which is preliminary data.</text>
</comment>
<keyword evidence="1" id="KW-0687">Ribonucleoprotein</keyword>